<dbReference type="AlphaFoldDB" id="A0A934PLD3"/>
<gene>
    <name evidence="1" type="ORF">I5M07_04395</name>
</gene>
<comment type="caution">
    <text evidence="1">The sequence shown here is derived from an EMBL/GenBank/DDBJ whole genome shotgun (WGS) entry which is preliminary data.</text>
</comment>
<dbReference type="Pfam" id="PF22000">
    <property type="entry name" value="DUF6929"/>
    <property type="match status" value="1"/>
</dbReference>
<accession>A0A934PLD3</accession>
<dbReference type="InterPro" id="IPR053851">
    <property type="entry name" value="DUF6929"/>
</dbReference>
<evidence type="ECO:0000313" key="1">
    <source>
        <dbReference type="EMBL" id="MBK0369068.1"/>
    </source>
</evidence>
<dbReference type="Proteomes" id="UP000609172">
    <property type="component" value="Unassembled WGS sequence"/>
</dbReference>
<dbReference type="EMBL" id="JAEHFV010000001">
    <property type="protein sequence ID" value="MBK0369068.1"/>
    <property type="molecule type" value="Genomic_DNA"/>
</dbReference>
<proteinExistence type="predicted"/>
<reference evidence="1" key="1">
    <citation type="submission" date="2020-12" db="EMBL/GenBank/DDBJ databases">
        <title>Bacterial novel species Flavobacterium sp. SE-1-e isolated from soil.</title>
        <authorList>
            <person name="Jung H.-Y."/>
        </authorList>
    </citation>
    <scope>NUCLEOTIDE SEQUENCE</scope>
    <source>
        <strain evidence="1">SE-1-e</strain>
    </source>
</reference>
<sequence length="278" mass="31603">MEKFTLEILFHIIGIGAASGLFYQDNSLYMIGDNSGFLYEYSINSKELNKYPLIENPLESTPKKEKSDLESLTCFKDTLFVFGSGSTPNRNKMIAFDLPSKKKIQNNDLTYLYALMQQFSEIKPEDFNIEGAIFEGENWYLFNRGNGLSNKNTIFTIHATDLSKELAIVATPYKLPKIKGIRASFTDAVLVEDAIYFLATVENTKSTYLDGEILGSFIGKMDVAEMKIRSTQKISNSQKFEGITLYEKNKDHISFLLCEDKDDNLQESTIYKLNLPLK</sequence>
<evidence type="ECO:0000313" key="2">
    <source>
        <dbReference type="Proteomes" id="UP000609172"/>
    </source>
</evidence>
<organism evidence="1 2">
    <name type="scientific">Flavobacterium agrisoli</name>
    <dbReference type="NCBI Taxonomy" id="2793066"/>
    <lineage>
        <taxon>Bacteria</taxon>
        <taxon>Pseudomonadati</taxon>
        <taxon>Bacteroidota</taxon>
        <taxon>Flavobacteriia</taxon>
        <taxon>Flavobacteriales</taxon>
        <taxon>Flavobacteriaceae</taxon>
        <taxon>Flavobacterium</taxon>
    </lineage>
</organism>
<keyword evidence="2" id="KW-1185">Reference proteome</keyword>
<dbReference type="RefSeq" id="WP_200104978.1">
    <property type="nucleotide sequence ID" value="NZ_JAEHFV010000001.1"/>
</dbReference>
<protein>
    <submittedName>
        <fullName evidence="1">Uncharacterized protein</fullName>
    </submittedName>
</protein>
<name>A0A934PLD3_9FLAO</name>